<dbReference type="NCBIfam" id="TIGR01782">
    <property type="entry name" value="TonB-Xanth-Caul"/>
    <property type="match status" value="1"/>
</dbReference>
<dbReference type="InterPro" id="IPR000531">
    <property type="entry name" value="Beta-barrel_TonB"/>
</dbReference>
<dbReference type="InterPro" id="IPR010104">
    <property type="entry name" value="TonB_rcpt_bac"/>
</dbReference>
<evidence type="ECO:0000256" key="5">
    <source>
        <dbReference type="SAM" id="SignalP"/>
    </source>
</evidence>
<feature type="chain" id="PRO_5047358220" evidence="5">
    <location>
        <begin position="29"/>
        <end position="1027"/>
    </location>
</feature>
<evidence type="ECO:0000256" key="2">
    <source>
        <dbReference type="ARBA" id="ARBA00023136"/>
    </source>
</evidence>
<keyword evidence="3" id="KW-0998">Cell outer membrane</keyword>
<feature type="domain" description="TonB-dependent receptor plug" evidence="7">
    <location>
        <begin position="53"/>
        <end position="163"/>
    </location>
</feature>
<dbReference type="Proteomes" id="UP001499951">
    <property type="component" value="Unassembled WGS sequence"/>
</dbReference>
<dbReference type="SUPFAM" id="SSF56935">
    <property type="entry name" value="Porins"/>
    <property type="match status" value="1"/>
</dbReference>
<evidence type="ECO:0000259" key="6">
    <source>
        <dbReference type="Pfam" id="PF00593"/>
    </source>
</evidence>
<keyword evidence="2 4" id="KW-0472">Membrane</keyword>
<keyword evidence="9" id="KW-1185">Reference proteome</keyword>
<gene>
    <name evidence="8" type="ORF">GCM10008942_07980</name>
</gene>
<evidence type="ECO:0000313" key="9">
    <source>
        <dbReference type="Proteomes" id="UP001499951"/>
    </source>
</evidence>
<keyword evidence="4" id="KW-0798">TonB box</keyword>
<keyword evidence="5" id="KW-0732">Signal</keyword>
<dbReference type="InterPro" id="IPR012910">
    <property type="entry name" value="Plug_dom"/>
</dbReference>
<dbReference type="Gene3D" id="2.170.130.10">
    <property type="entry name" value="TonB-dependent receptor, plug domain"/>
    <property type="match status" value="1"/>
</dbReference>
<evidence type="ECO:0000256" key="3">
    <source>
        <dbReference type="ARBA" id="ARBA00023237"/>
    </source>
</evidence>
<comment type="subcellular location">
    <subcellularLocation>
        <location evidence="1 4">Cell outer membrane</location>
    </subcellularLocation>
</comment>
<dbReference type="PANTHER" id="PTHR40980:SF3">
    <property type="entry name" value="TONB-DEPENDENT RECEPTOR-LIKE BETA-BARREL DOMAIN-CONTAINING PROTEIN"/>
    <property type="match status" value="1"/>
</dbReference>
<dbReference type="InterPro" id="IPR036942">
    <property type="entry name" value="Beta-barrel_TonB_sf"/>
</dbReference>
<accession>A0ABN1EAF5</accession>
<keyword evidence="8" id="KW-0675">Receptor</keyword>
<comment type="caution">
    <text evidence="8">The sequence shown here is derived from an EMBL/GenBank/DDBJ whole genome shotgun (WGS) entry which is preliminary data.</text>
</comment>
<dbReference type="PANTHER" id="PTHR40980">
    <property type="entry name" value="PLUG DOMAIN-CONTAINING PROTEIN"/>
    <property type="match status" value="1"/>
</dbReference>
<comment type="similarity">
    <text evidence="4">Belongs to the TonB-dependent receptor family.</text>
</comment>
<evidence type="ECO:0000256" key="1">
    <source>
        <dbReference type="ARBA" id="ARBA00004442"/>
    </source>
</evidence>
<feature type="signal peptide" evidence="5">
    <location>
        <begin position="1"/>
        <end position="28"/>
    </location>
</feature>
<dbReference type="EMBL" id="BAAADD010000002">
    <property type="protein sequence ID" value="GAA0561950.1"/>
    <property type="molecule type" value="Genomic_DNA"/>
</dbReference>
<feature type="domain" description="TonB-dependent receptor-like beta-barrel" evidence="6">
    <location>
        <begin position="493"/>
        <end position="994"/>
    </location>
</feature>
<dbReference type="Pfam" id="PF07715">
    <property type="entry name" value="Plug"/>
    <property type="match status" value="1"/>
</dbReference>
<protein>
    <submittedName>
        <fullName evidence="8">TonB-dependent receptor</fullName>
    </submittedName>
</protein>
<evidence type="ECO:0000313" key="8">
    <source>
        <dbReference type="EMBL" id="GAA0561950.1"/>
    </source>
</evidence>
<sequence>MNSKLSSGLRAALLGGVGLAAFAVPSLAQDTQSMETVVVTGIRGSLQRSLDIKRDSQGLVDAISMEDIGKFPDANLAAALQRIPGVTITRASMMAATTTGEATQITVRGMGPSFNETLFNGRKIPSGVGGRAFDFSGLSADMVQALEVYKSPDATLSAGAIGATINVKYPNPFDKPGLTLTAAISAKYRPNDGRMTPNGNFLFSDTFFGGKVGILVAGAYTKIATTQFQVGNWGWIGQHINPCQRAGGPACPHNVPVYAARDYIDPVTHTTVINPATGKPYSAHDPQTGAVIMDLVATPTAKQQSDADNAAFQAGKDLSTPIWFTQDLAYNYNQIQEERKNARIALQFQPTEKLLITVDGNYSRDSINENQFAFAIWNNGDEMRNVKTSKNGTVVDFTRAAPTDFDDNVNLGIQQTYDLGINVKYEVSDKLSLMLDYDLAQSSLNPDNHWSGLSENIGYGPSSAGGTNGTTFEVIQPGGHSLPYYKGLGPNGDISRFDDVTLMGTHVDTTSASRNRNAVNQVRAELQWKEDGFSAKFGGNYITDHYHTNYWGPWESNRWQMWSGYGPDSNNPTGVALPTNLFHGKVNLPAMPGWDSSNKIPNLIRFYQSEVWDYLNSLGKPFDSAGNSTHLPGFNYGCCNFTKFPYTGMSPEGINSFSAGSFQQINEDTFSFYATLQTETKFAGMPLKIGAGVRYEYTNVNTMGLDQPLTGLHIVPGDETAYSYDFAPSQQTSQKNTYQYLLPNLDLNLQVTDDLHVRADLSRTLTRPNLGDLKPNRSNWGGRKGALGVSGGNPQELPFLADNADLAVEWYYAPNSYLAGNVFFKSISNFVVGGASTLVLDGTNGNQLVIDPQTQTYAKFTLSQNINGPTANVYGMELAWQHMFGDSGFGYQLNGTIVQSDKPYNPNNLTTNAFAITGLADSANFVAFYDKDGFQVRFAANWRDTYLNNFGQGQSSGTQYGAEPVFVNGGWTLDASTSYDITDNINVYFEASNLMNFGYSTRGRFSDQVLDVVDIGRSFTAGVHFKL</sequence>
<dbReference type="Gene3D" id="2.40.170.20">
    <property type="entry name" value="TonB-dependent receptor, beta-barrel domain"/>
    <property type="match status" value="1"/>
</dbReference>
<organism evidence="8 9">
    <name type="scientific">Rhizomicrobium electricum</name>
    <dbReference type="NCBI Taxonomy" id="480070"/>
    <lineage>
        <taxon>Bacteria</taxon>
        <taxon>Pseudomonadati</taxon>
        <taxon>Pseudomonadota</taxon>
        <taxon>Alphaproteobacteria</taxon>
        <taxon>Micropepsales</taxon>
        <taxon>Micropepsaceae</taxon>
        <taxon>Rhizomicrobium</taxon>
    </lineage>
</organism>
<dbReference type="RefSeq" id="WP_166932228.1">
    <property type="nucleotide sequence ID" value="NZ_BAAADD010000002.1"/>
</dbReference>
<reference evidence="8 9" key="1">
    <citation type="journal article" date="2019" name="Int. J. Syst. Evol. Microbiol.">
        <title>The Global Catalogue of Microorganisms (GCM) 10K type strain sequencing project: providing services to taxonomists for standard genome sequencing and annotation.</title>
        <authorList>
            <consortium name="The Broad Institute Genomics Platform"/>
            <consortium name="The Broad Institute Genome Sequencing Center for Infectious Disease"/>
            <person name="Wu L."/>
            <person name="Ma J."/>
        </authorList>
    </citation>
    <scope>NUCLEOTIDE SEQUENCE [LARGE SCALE GENOMIC DNA]</scope>
    <source>
        <strain evidence="8 9">JCM 15089</strain>
    </source>
</reference>
<proteinExistence type="inferred from homology"/>
<dbReference type="Pfam" id="PF00593">
    <property type="entry name" value="TonB_dep_Rec_b-barrel"/>
    <property type="match status" value="1"/>
</dbReference>
<evidence type="ECO:0000259" key="7">
    <source>
        <dbReference type="Pfam" id="PF07715"/>
    </source>
</evidence>
<name>A0ABN1EAF5_9PROT</name>
<dbReference type="InterPro" id="IPR037066">
    <property type="entry name" value="Plug_dom_sf"/>
</dbReference>
<evidence type="ECO:0000256" key="4">
    <source>
        <dbReference type="RuleBase" id="RU003357"/>
    </source>
</evidence>